<accession>A0ABR0EK39</accession>
<comment type="caution">
    <text evidence="2">The sequence shown here is derived from an EMBL/GenBank/DDBJ whole genome shotgun (WGS) entry which is preliminary data.</text>
</comment>
<gene>
    <name evidence="2" type="ORF">PRZ48_007725</name>
</gene>
<feature type="chain" id="PRO_5045716728" evidence="1">
    <location>
        <begin position="17"/>
        <end position="279"/>
    </location>
</feature>
<keyword evidence="1" id="KW-0732">Signal</keyword>
<evidence type="ECO:0000313" key="2">
    <source>
        <dbReference type="EMBL" id="KAK4501916.1"/>
    </source>
</evidence>
<feature type="signal peptide" evidence="1">
    <location>
        <begin position="1"/>
        <end position="16"/>
    </location>
</feature>
<keyword evidence="3" id="KW-1185">Reference proteome</keyword>
<name>A0ABR0EK39_ZASCE</name>
<reference evidence="2 3" key="1">
    <citation type="journal article" date="2023" name="G3 (Bethesda)">
        <title>A chromosome-level genome assembly of Zasmidium syzygii isolated from banana leaves.</title>
        <authorList>
            <person name="van Westerhoven A.C."/>
            <person name="Mehrabi R."/>
            <person name="Talebi R."/>
            <person name="Steentjes M.B.F."/>
            <person name="Corcolon B."/>
            <person name="Chong P.A."/>
            <person name="Kema G.H.J."/>
            <person name="Seidl M.F."/>
        </authorList>
    </citation>
    <scope>NUCLEOTIDE SEQUENCE [LARGE SCALE GENOMIC DNA]</scope>
    <source>
        <strain evidence="2 3">P124</strain>
    </source>
</reference>
<evidence type="ECO:0000256" key="1">
    <source>
        <dbReference type="SAM" id="SignalP"/>
    </source>
</evidence>
<organism evidence="2 3">
    <name type="scientific">Zasmidium cellare</name>
    <name type="common">Wine cellar mold</name>
    <name type="synonym">Racodium cellare</name>
    <dbReference type="NCBI Taxonomy" id="395010"/>
    <lineage>
        <taxon>Eukaryota</taxon>
        <taxon>Fungi</taxon>
        <taxon>Dikarya</taxon>
        <taxon>Ascomycota</taxon>
        <taxon>Pezizomycotina</taxon>
        <taxon>Dothideomycetes</taxon>
        <taxon>Dothideomycetidae</taxon>
        <taxon>Mycosphaerellales</taxon>
        <taxon>Mycosphaerellaceae</taxon>
        <taxon>Zasmidium</taxon>
    </lineage>
</organism>
<proteinExistence type="predicted"/>
<sequence length="279" mass="29822">MKLAVVFFGMIAAATALNIQHRQNDVPDCVDGSGNGESYNTGAECQENCFGTEDAEGDNYGGICKLSCTPRPLPGIGGRYNTVKFSYGQATLNLTVTFYPDTGESCNSTSSGISFTTSSIPPDDECFNLADLFSGNSTFGFRNQTPSTIFPQDPIGLSWSIQNADAYDAQANYSYVLYQQPLANEEDGEAGKTDASKYFSVYNAPGCTATGDEEVQPWVGWTCATSASGDCGALPYSVASFKVDDATALNQRKGQASTGPKDVSFDRSTCREDQKLTFL</sequence>
<evidence type="ECO:0000313" key="3">
    <source>
        <dbReference type="Proteomes" id="UP001305779"/>
    </source>
</evidence>
<protein>
    <submittedName>
        <fullName evidence="2">Uncharacterized protein</fullName>
    </submittedName>
</protein>
<dbReference type="EMBL" id="JAXOVC010000005">
    <property type="protein sequence ID" value="KAK4501916.1"/>
    <property type="molecule type" value="Genomic_DNA"/>
</dbReference>
<dbReference type="Proteomes" id="UP001305779">
    <property type="component" value="Unassembled WGS sequence"/>
</dbReference>